<organism evidence="10 11">
    <name type="scientific">Actinoalloteichus hymeniacidonis</name>
    <dbReference type="NCBI Taxonomy" id="340345"/>
    <lineage>
        <taxon>Bacteria</taxon>
        <taxon>Bacillati</taxon>
        <taxon>Actinomycetota</taxon>
        <taxon>Actinomycetes</taxon>
        <taxon>Pseudonocardiales</taxon>
        <taxon>Pseudonocardiaceae</taxon>
        <taxon>Actinoalloteichus</taxon>
    </lineage>
</organism>
<name>A0AAC9HR33_9PSEU</name>
<evidence type="ECO:0000313" key="11">
    <source>
        <dbReference type="Proteomes" id="UP000095210"/>
    </source>
</evidence>
<dbReference type="AlphaFoldDB" id="A0AAC9HR33"/>
<evidence type="ECO:0000256" key="1">
    <source>
        <dbReference type="ARBA" id="ARBA00004651"/>
    </source>
</evidence>
<accession>A0AAC9HR33</accession>
<feature type="transmembrane region" description="Helical" evidence="9">
    <location>
        <begin position="226"/>
        <end position="247"/>
    </location>
</feature>
<evidence type="ECO:0000256" key="9">
    <source>
        <dbReference type="SAM" id="Phobius"/>
    </source>
</evidence>
<evidence type="ECO:0000256" key="6">
    <source>
        <dbReference type="ARBA" id="ARBA00022989"/>
    </source>
</evidence>
<feature type="transmembrane region" description="Helical" evidence="9">
    <location>
        <begin position="96"/>
        <end position="118"/>
    </location>
</feature>
<dbReference type="InterPro" id="IPR037294">
    <property type="entry name" value="ABC_BtuC-like"/>
</dbReference>
<protein>
    <submittedName>
        <fullName evidence="10">ABC-type Mn2+/Zn2+ transport system, permease component</fullName>
    </submittedName>
</protein>
<evidence type="ECO:0000256" key="3">
    <source>
        <dbReference type="ARBA" id="ARBA00022448"/>
    </source>
</evidence>
<dbReference type="PANTHER" id="PTHR30477:SF3">
    <property type="entry name" value="METAL TRANSPORT SYSTEM MEMBRANE PROTEIN CT_069-RELATED"/>
    <property type="match status" value="1"/>
</dbReference>
<feature type="transmembrane region" description="Helical" evidence="9">
    <location>
        <begin position="6"/>
        <end position="29"/>
    </location>
</feature>
<evidence type="ECO:0000256" key="7">
    <source>
        <dbReference type="ARBA" id="ARBA00023136"/>
    </source>
</evidence>
<dbReference type="GO" id="GO:0043190">
    <property type="term" value="C:ATP-binding cassette (ABC) transporter complex"/>
    <property type="evidence" value="ECO:0007669"/>
    <property type="project" value="InterPro"/>
</dbReference>
<feature type="transmembrane region" description="Helical" evidence="9">
    <location>
        <begin position="173"/>
        <end position="196"/>
    </location>
</feature>
<keyword evidence="3 8" id="KW-0813">Transport</keyword>
<dbReference type="RefSeq" id="WP_069848511.1">
    <property type="nucleotide sequence ID" value="NZ_CP014859.1"/>
</dbReference>
<dbReference type="KEGG" id="ahm:TL08_10655"/>
<keyword evidence="5 8" id="KW-0812">Transmembrane</keyword>
<feature type="transmembrane region" description="Helical" evidence="9">
    <location>
        <begin position="259"/>
        <end position="280"/>
    </location>
</feature>
<dbReference type="Gene3D" id="1.10.3470.10">
    <property type="entry name" value="ABC transporter involved in vitamin B12 uptake, BtuC"/>
    <property type="match status" value="1"/>
</dbReference>
<dbReference type="SUPFAM" id="SSF81345">
    <property type="entry name" value="ABC transporter involved in vitamin B12 uptake, BtuC"/>
    <property type="match status" value="1"/>
</dbReference>
<dbReference type="InterPro" id="IPR001626">
    <property type="entry name" value="ABC_TroCD"/>
</dbReference>
<dbReference type="Pfam" id="PF00950">
    <property type="entry name" value="ABC-3"/>
    <property type="match status" value="1"/>
</dbReference>
<keyword evidence="6 9" id="KW-1133">Transmembrane helix</keyword>
<evidence type="ECO:0000256" key="5">
    <source>
        <dbReference type="ARBA" id="ARBA00022692"/>
    </source>
</evidence>
<evidence type="ECO:0000256" key="2">
    <source>
        <dbReference type="ARBA" id="ARBA00008034"/>
    </source>
</evidence>
<keyword evidence="7 9" id="KW-0472">Membrane</keyword>
<keyword evidence="11" id="KW-1185">Reference proteome</keyword>
<reference evidence="11" key="1">
    <citation type="submission" date="2016-03" db="EMBL/GenBank/DDBJ databases">
        <title>Complete genome sequence of the type strain Actinoalloteichus hymeniacidonis DSM 45092.</title>
        <authorList>
            <person name="Schaffert L."/>
            <person name="Albersmeier A."/>
            <person name="Winkler A."/>
            <person name="Kalinowski J."/>
            <person name="Zotchev S."/>
            <person name="Ruckert C."/>
        </authorList>
    </citation>
    <scope>NUCLEOTIDE SEQUENCE [LARGE SCALE GENOMIC DNA]</scope>
    <source>
        <strain evidence="11">HPA177(T) (DSM 45092(T))</strain>
    </source>
</reference>
<dbReference type="GO" id="GO:0010043">
    <property type="term" value="P:response to zinc ion"/>
    <property type="evidence" value="ECO:0007669"/>
    <property type="project" value="TreeGrafter"/>
</dbReference>
<feature type="transmembrane region" description="Helical" evidence="9">
    <location>
        <begin position="138"/>
        <end position="161"/>
    </location>
</feature>
<evidence type="ECO:0000256" key="8">
    <source>
        <dbReference type="RuleBase" id="RU003943"/>
    </source>
</evidence>
<feature type="transmembrane region" description="Helical" evidence="9">
    <location>
        <begin position="41"/>
        <end position="60"/>
    </location>
</feature>
<dbReference type="PANTHER" id="PTHR30477">
    <property type="entry name" value="ABC-TRANSPORTER METAL-BINDING PROTEIN"/>
    <property type="match status" value="1"/>
</dbReference>
<feature type="transmembrane region" description="Helical" evidence="9">
    <location>
        <begin position="202"/>
        <end position="219"/>
    </location>
</feature>
<comment type="similarity">
    <text evidence="2 8">Belongs to the ABC-3 integral membrane protein family.</text>
</comment>
<sequence length="296" mass="29518">MTGGFLGLSYAASVVIGGSVLLGVVAGILGPFAVLRGRSMFGDAMSHGTLPGVVLAFMIAGVKDPTLLLLGAAISAALAAVAMITLERARRISPDVAIGVVLSAAFTLGIVLLTRVGSEGGGGQSGLEDYLFGQAAGLVRGDLVVASIVGVIAVGVVICWFRVLRTAIFDPGFASVIGIPAWAVDMLITALLVVGIVLGVRTTGAILMVALLVAPAVAARQLTRSLATLIPVSGVIGGLSGGIGAFVSGGENLPTGPVIVLVATAIALAAVLFAPGRGVLLRGARRRSRRAVGSPR</sequence>
<evidence type="ECO:0000256" key="4">
    <source>
        <dbReference type="ARBA" id="ARBA00022475"/>
    </source>
</evidence>
<dbReference type="Proteomes" id="UP000095210">
    <property type="component" value="Chromosome"/>
</dbReference>
<comment type="subcellular location">
    <subcellularLocation>
        <location evidence="1 8">Cell membrane</location>
        <topology evidence="1 8">Multi-pass membrane protein</topology>
    </subcellularLocation>
</comment>
<dbReference type="EMBL" id="CP014859">
    <property type="protein sequence ID" value="AOS62945.1"/>
    <property type="molecule type" value="Genomic_DNA"/>
</dbReference>
<dbReference type="GO" id="GO:0055085">
    <property type="term" value="P:transmembrane transport"/>
    <property type="evidence" value="ECO:0007669"/>
    <property type="project" value="InterPro"/>
</dbReference>
<gene>
    <name evidence="10" type="ORF">TL08_10655</name>
</gene>
<proteinExistence type="inferred from homology"/>
<keyword evidence="4" id="KW-1003">Cell membrane</keyword>
<feature type="transmembrane region" description="Helical" evidence="9">
    <location>
        <begin position="66"/>
        <end position="84"/>
    </location>
</feature>
<evidence type="ECO:0000313" key="10">
    <source>
        <dbReference type="EMBL" id="AOS62945.1"/>
    </source>
</evidence>